<name>M5TUL6_9BACT</name>
<dbReference type="AlphaFoldDB" id="M5TUL6"/>
<accession>M5TUL6</accession>
<gene>
    <name evidence="1" type="ORF">RSSM_05820</name>
</gene>
<dbReference type="EMBL" id="ANOH01000407">
    <property type="protein sequence ID" value="EMI52729.1"/>
    <property type="molecule type" value="Genomic_DNA"/>
</dbReference>
<evidence type="ECO:0000313" key="1">
    <source>
        <dbReference type="EMBL" id="EMI52729.1"/>
    </source>
</evidence>
<keyword evidence="2" id="KW-1185">Reference proteome</keyword>
<protein>
    <submittedName>
        <fullName evidence="1">Uncharacterized protein</fullName>
    </submittedName>
</protein>
<comment type="caution">
    <text evidence="1">The sequence shown here is derived from an EMBL/GenBank/DDBJ whole genome shotgun (WGS) entry which is preliminary data.</text>
</comment>
<reference evidence="1 2" key="1">
    <citation type="journal article" date="2013" name="Mar. Genomics">
        <title>Expression of sulfatases in Rhodopirellula baltica and the diversity of sulfatases in the genus Rhodopirellula.</title>
        <authorList>
            <person name="Wegner C.E."/>
            <person name="Richter-Heitmann T."/>
            <person name="Klindworth A."/>
            <person name="Klockow C."/>
            <person name="Richter M."/>
            <person name="Achstetter T."/>
            <person name="Glockner F.O."/>
            <person name="Harder J."/>
        </authorList>
    </citation>
    <scope>NUCLEOTIDE SEQUENCE [LARGE SCALE GENOMIC DNA]</scope>
    <source>
        <strain evidence="1 2">SM41</strain>
    </source>
</reference>
<dbReference type="Proteomes" id="UP000011885">
    <property type="component" value="Unassembled WGS sequence"/>
</dbReference>
<sequence length="41" mass="4543">MLTLVSAFAFEYLPSRPSLRFGEKVDDCFAAMVGQSESLQT</sequence>
<evidence type="ECO:0000313" key="2">
    <source>
        <dbReference type="Proteomes" id="UP000011885"/>
    </source>
</evidence>
<dbReference type="PATRIC" id="fig|1263870.3.peg.6172"/>
<organism evidence="1 2">
    <name type="scientific">Rhodopirellula sallentina SM41</name>
    <dbReference type="NCBI Taxonomy" id="1263870"/>
    <lineage>
        <taxon>Bacteria</taxon>
        <taxon>Pseudomonadati</taxon>
        <taxon>Planctomycetota</taxon>
        <taxon>Planctomycetia</taxon>
        <taxon>Pirellulales</taxon>
        <taxon>Pirellulaceae</taxon>
        <taxon>Rhodopirellula</taxon>
    </lineage>
</organism>
<proteinExistence type="predicted"/>